<evidence type="ECO:0000313" key="2">
    <source>
        <dbReference type="Proteomes" id="UP001197958"/>
    </source>
</evidence>
<dbReference type="InterPro" id="IPR032168">
    <property type="entry name" value="DUF5004"/>
</dbReference>
<proteinExistence type="predicted"/>
<accession>A0AAW4SP80</accession>
<dbReference type="GeneID" id="69483610"/>
<gene>
    <name evidence="1" type="ORF">LDZ35_20040</name>
</gene>
<organism evidence="1 2">
    <name type="scientific">Bacteroides xylanisolvens</name>
    <dbReference type="NCBI Taxonomy" id="371601"/>
    <lineage>
        <taxon>Bacteria</taxon>
        <taxon>Pseudomonadati</taxon>
        <taxon>Bacteroidota</taxon>
        <taxon>Bacteroidia</taxon>
        <taxon>Bacteroidales</taxon>
        <taxon>Bacteroidaceae</taxon>
        <taxon>Bacteroides</taxon>
    </lineage>
</organism>
<dbReference type="AlphaFoldDB" id="A0AAW4SP80"/>
<reference evidence="1" key="1">
    <citation type="submission" date="2023-08" db="EMBL/GenBank/DDBJ databases">
        <title>Mucin Metabolism Genes Underlie the Key Renovations of Bacteroides xylanisolvens Genomes in Captive Great Apes.</title>
        <authorList>
            <person name="Nishida A.H."/>
        </authorList>
    </citation>
    <scope>NUCLEOTIDE SEQUENCE</scope>
    <source>
        <strain evidence="1">P19.10B</strain>
    </source>
</reference>
<dbReference type="Proteomes" id="UP001197958">
    <property type="component" value="Unassembled WGS sequence"/>
</dbReference>
<dbReference type="PROSITE" id="PS51257">
    <property type="entry name" value="PROKAR_LIPOPROTEIN"/>
    <property type="match status" value="1"/>
</dbReference>
<evidence type="ECO:0000313" key="1">
    <source>
        <dbReference type="EMBL" id="MCA4525494.1"/>
    </source>
</evidence>
<name>A0AAW4SP80_9BACE</name>
<sequence length="150" mass="17399">MRLNMQLVIGAFLTLTMISSCDTFEDEMTPDSYSETIKHVDGNWRLFTVSRNGIDITKYMDFSRFHIVLNKDNTYEIKNYLPFIVKGNGTWSVDDPQFPFHLIFREDGADETVETEIGFLTVDGERQLTIKLSPGCHTNTYVYTFKQVME</sequence>
<dbReference type="EMBL" id="JAIWWW010000045">
    <property type="protein sequence ID" value="MCA4525494.1"/>
    <property type="molecule type" value="Genomic_DNA"/>
</dbReference>
<dbReference type="RefSeq" id="WP_178286841.1">
    <property type="nucleotide sequence ID" value="NZ_CP072216.1"/>
</dbReference>
<comment type="caution">
    <text evidence="1">The sequence shown here is derived from an EMBL/GenBank/DDBJ whole genome shotgun (WGS) entry which is preliminary data.</text>
</comment>
<dbReference type="Pfam" id="PF16395">
    <property type="entry name" value="DUF5004"/>
    <property type="match status" value="1"/>
</dbReference>
<protein>
    <submittedName>
        <fullName evidence="1">DUF5004 domain-containing protein</fullName>
    </submittedName>
</protein>